<name>A0A1M5IBK0_9BRAD</name>
<dbReference type="RefSeq" id="WP_154073119.1">
    <property type="nucleotide sequence ID" value="NZ_LT670818.1"/>
</dbReference>
<proteinExistence type="predicted"/>
<reference evidence="1 2" key="1">
    <citation type="submission" date="2016-11" db="EMBL/GenBank/DDBJ databases">
        <authorList>
            <person name="Jaros S."/>
            <person name="Januszkiewicz K."/>
            <person name="Wedrychowicz H."/>
        </authorList>
    </citation>
    <scope>NUCLEOTIDE SEQUENCE [LARGE SCALE GENOMIC DNA]</scope>
    <source>
        <strain evidence="1 2">GAS242</strain>
    </source>
</reference>
<dbReference type="OrthoDB" id="7220707at2"/>
<evidence type="ECO:0000313" key="2">
    <source>
        <dbReference type="Proteomes" id="UP000190675"/>
    </source>
</evidence>
<gene>
    <name evidence="1" type="ORF">SAMN05444169_1462</name>
</gene>
<sequence>MAEVTYFVALPFVATDDGIAAGEPIECFNPTAVVMKAEALSRKDGHVGAVAFIR</sequence>
<accession>A0A1M5IBK0</accession>
<evidence type="ECO:0000313" key="1">
    <source>
        <dbReference type="EMBL" id="SHG25778.1"/>
    </source>
</evidence>
<dbReference type="AlphaFoldDB" id="A0A1M5IBK0"/>
<dbReference type="Proteomes" id="UP000190675">
    <property type="component" value="Chromosome I"/>
</dbReference>
<protein>
    <submittedName>
        <fullName evidence="1">Uncharacterized protein</fullName>
    </submittedName>
</protein>
<dbReference type="EMBL" id="LT670818">
    <property type="protein sequence ID" value="SHG25778.1"/>
    <property type="molecule type" value="Genomic_DNA"/>
</dbReference>
<organism evidence="1 2">
    <name type="scientific">Bradyrhizobium erythrophlei</name>
    <dbReference type="NCBI Taxonomy" id="1437360"/>
    <lineage>
        <taxon>Bacteria</taxon>
        <taxon>Pseudomonadati</taxon>
        <taxon>Pseudomonadota</taxon>
        <taxon>Alphaproteobacteria</taxon>
        <taxon>Hyphomicrobiales</taxon>
        <taxon>Nitrobacteraceae</taxon>
        <taxon>Bradyrhizobium</taxon>
    </lineage>
</organism>